<feature type="transmembrane region" description="Helical" evidence="1">
    <location>
        <begin position="31"/>
        <end position="57"/>
    </location>
</feature>
<dbReference type="AlphaFoldDB" id="A0A812C4J7"/>
<organism evidence="2 3">
    <name type="scientific">Acanthosepion pharaonis</name>
    <name type="common">Pharaoh cuttlefish</name>
    <name type="synonym">Sepia pharaonis</name>
    <dbReference type="NCBI Taxonomy" id="158019"/>
    <lineage>
        <taxon>Eukaryota</taxon>
        <taxon>Metazoa</taxon>
        <taxon>Spiralia</taxon>
        <taxon>Lophotrochozoa</taxon>
        <taxon>Mollusca</taxon>
        <taxon>Cephalopoda</taxon>
        <taxon>Coleoidea</taxon>
        <taxon>Decapodiformes</taxon>
        <taxon>Sepiida</taxon>
        <taxon>Sepiina</taxon>
        <taxon>Sepiidae</taxon>
        <taxon>Acanthosepion</taxon>
    </lineage>
</organism>
<keyword evidence="1" id="KW-1133">Transmembrane helix</keyword>
<dbReference type="Proteomes" id="UP000597762">
    <property type="component" value="Unassembled WGS sequence"/>
</dbReference>
<proteinExistence type="predicted"/>
<feature type="transmembrane region" description="Helical" evidence="1">
    <location>
        <begin position="126"/>
        <end position="145"/>
    </location>
</feature>
<protein>
    <submittedName>
        <fullName evidence="2">Uncharacterized protein</fullName>
    </submittedName>
</protein>
<sequence length="161" mass="18607">MYFANLFLSYVLFHLNVFFFFSSLCALPINFYLCICLFVCFFLSFFLSFSICSANLLSSFHSIYKYVFCQFIPFFLSICALLIFLSFCMSIFLSFFLFAGMCSVNLFLSMSIILSFSLFLSTSMDSVNLFSFFLPSFLSIIKSMLCQSFSFNVNHSFFIPG</sequence>
<evidence type="ECO:0000313" key="2">
    <source>
        <dbReference type="EMBL" id="CAE1260704.1"/>
    </source>
</evidence>
<feature type="transmembrane region" description="Helical" evidence="1">
    <location>
        <begin position="92"/>
        <end position="120"/>
    </location>
</feature>
<keyword evidence="3" id="KW-1185">Reference proteome</keyword>
<accession>A0A812C4J7</accession>
<name>A0A812C4J7_ACAPH</name>
<keyword evidence="1" id="KW-0812">Transmembrane</keyword>
<keyword evidence="1" id="KW-0472">Membrane</keyword>
<dbReference type="EMBL" id="CAHIKZ030001343">
    <property type="protein sequence ID" value="CAE1260704.1"/>
    <property type="molecule type" value="Genomic_DNA"/>
</dbReference>
<feature type="transmembrane region" description="Helical" evidence="1">
    <location>
        <begin position="6"/>
        <end position="24"/>
    </location>
</feature>
<evidence type="ECO:0000256" key="1">
    <source>
        <dbReference type="SAM" id="Phobius"/>
    </source>
</evidence>
<feature type="transmembrane region" description="Helical" evidence="1">
    <location>
        <begin position="63"/>
        <end position="85"/>
    </location>
</feature>
<gene>
    <name evidence="2" type="ORF">SPHA_32351</name>
</gene>
<evidence type="ECO:0000313" key="3">
    <source>
        <dbReference type="Proteomes" id="UP000597762"/>
    </source>
</evidence>
<comment type="caution">
    <text evidence="2">The sequence shown here is derived from an EMBL/GenBank/DDBJ whole genome shotgun (WGS) entry which is preliminary data.</text>
</comment>
<reference evidence="2" key="1">
    <citation type="submission" date="2021-01" db="EMBL/GenBank/DDBJ databases">
        <authorList>
            <person name="Li R."/>
            <person name="Bekaert M."/>
        </authorList>
    </citation>
    <scope>NUCLEOTIDE SEQUENCE</scope>
    <source>
        <strain evidence="2">Farmed</strain>
    </source>
</reference>